<feature type="domain" description="N-acetyltransferase" evidence="3">
    <location>
        <begin position="158"/>
        <end position="302"/>
    </location>
</feature>
<dbReference type="InterPro" id="IPR000182">
    <property type="entry name" value="GNAT_dom"/>
</dbReference>
<keyword evidence="2" id="KW-0012">Acyltransferase</keyword>
<dbReference type="InterPro" id="IPR050680">
    <property type="entry name" value="YpeA/RimI_acetyltransf"/>
</dbReference>
<dbReference type="EMBL" id="BAAAOR010000022">
    <property type="protein sequence ID" value="GAA1520324.1"/>
    <property type="molecule type" value="Genomic_DNA"/>
</dbReference>
<evidence type="ECO:0000259" key="3">
    <source>
        <dbReference type="PROSITE" id="PS51186"/>
    </source>
</evidence>
<keyword evidence="1" id="KW-0808">Transferase</keyword>
<proteinExistence type="predicted"/>
<organism evidence="4 5">
    <name type="scientific">Nocardioides humi</name>
    <dbReference type="NCBI Taxonomy" id="449461"/>
    <lineage>
        <taxon>Bacteria</taxon>
        <taxon>Bacillati</taxon>
        <taxon>Actinomycetota</taxon>
        <taxon>Actinomycetes</taxon>
        <taxon>Propionibacteriales</taxon>
        <taxon>Nocardioidaceae</taxon>
        <taxon>Nocardioides</taxon>
    </lineage>
</organism>
<reference evidence="4 5" key="1">
    <citation type="journal article" date="2019" name="Int. J. Syst. Evol. Microbiol.">
        <title>The Global Catalogue of Microorganisms (GCM) 10K type strain sequencing project: providing services to taxonomists for standard genome sequencing and annotation.</title>
        <authorList>
            <consortium name="The Broad Institute Genomics Platform"/>
            <consortium name="The Broad Institute Genome Sequencing Center for Infectious Disease"/>
            <person name="Wu L."/>
            <person name="Ma J."/>
        </authorList>
    </citation>
    <scope>NUCLEOTIDE SEQUENCE [LARGE SCALE GENOMIC DNA]</scope>
    <source>
        <strain evidence="4 5">JCM 14942</strain>
    </source>
</reference>
<dbReference type="SUPFAM" id="SSF55729">
    <property type="entry name" value="Acyl-CoA N-acyltransferases (Nat)"/>
    <property type="match status" value="1"/>
</dbReference>
<evidence type="ECO:0000256" key="2">
    <source>
        <dbReference type="ARBA" id="ARBA00023315"/>
    </source>
</evidence>
<dbReference type="Proteomes" id="UP001500842">
    <property type="component" value="Unassembled WGS sequence"/>
</dbReference>
<keyword evidence="5" id="KW-1185">Reference proteome</keyword>
<dbReference type="CDD" id="cd04301">
    <property type="entry name" value="NAT_SF"/>
    <property type="match status" value="1"/>
</dbReference>
<evidence type="ECO:0000313" key="5">
    <source>
        <dbReference type="Proteomes" id="UP001500842"/>
    </source>
</evidence>
<dbReference type="PANTHER" id="PTHR43420:SF44">
    <property type="entry name" value="ACETYLTRANSFERASE YPEA"/>
    <property type="match status" value="1"/>
</dbReference>
<dbReference type="InterPro" id="IPR016181">
    <property type="entry name" value="Acyl_CoA_acyltransferase"/>
</dbReference>
<gene>
    <name evidence="4" type="ORF">GCM10009788_25220</name>
</gene>
<dbReference type="PROSITE" id="PS51186">
    <property type="entry name" value="GNAT"/>
    <property type="match status" value="1"/>
</dbReference>
<name>A0ABN2AK76_9ACTN</name>
<dbReference type="InterPro" id="IPR056935">
    <property type="entry name" value="Rv0428c-like_C"/>
</dbReference>
<dbReference type="Pfam" id="PF24553">
    <property type="entry name" value="Rv0428c_C"/>
    <property type="match status" value="1"/>
</dbReference>
<evidence type="ECO:0000256" key="1">
    <source>
        <dbReference type="ARBA" id="ARBA00022679"/>
    </source>
</evidence>
<evidence type="ECO:0000313" key="4">
    <source>
        <dbReference type="EMBL" id="GAA1520324.1"/>
    </source>
</evidence>
<sequence>MGRRVVVRRLLRGETGPTGGPAFTDLLGTCLSWRDGACVVQPETGAAVTIPIADIVSGKPVPPRPSVRQRVTVRDAELHTAALEGIETTPLGEWQLRYEPAPSGRVRNRFNSCLGVGDPGMPVADAAHAVRSFYSARGRSPRIQVELGSANEEALRALGWQPVPGRDSHFLLASLSRARRSLEPADGSPSLEVDGPRVRAVLDGVAEGRAVLDGVAEGRAGLDGDWLGIHDLQVAPEHRRRGRARAVLAALLEWGAERGALTVWLHVETGNEPALALYERLGFTRHHTCRYYSTNPLSTSQS</sequence>
<accession>A0ABN2AK76</accession>
<protein>
    <recommendedName>
        <fullName evidence="3">N-acetyltransferase domain-containing protein</fullName>
    </recommendedName>
</protein>
<dbReference type="PANTHER" id="PTHR43420">
    <property type="entry name" value="ACETYLTRANSFERASE"/>
    <property type="match status" value="1"/>
</dbReference>
<dbReference type="Gene3D" id="3.40.630.30">
    <property type="match status" value="1"/>
</dbReference>
<comment type="caution">
    <text evidence="4">The sequence shown here is derived from an EMBL/GenBank/DDBJ whole genome shotgun (WGS) entry which is preliminary data.</text>
</comment>